<dbReference type="PANTHER" id="PTHR44858:SF1">
    <property type="entry name" value="UDP-N-ACETYLGLUCOSAMINE--PEPTIDE N-ACETYLGLUCOSAMINYLTRANSFERASE SPINDLY-RELATED"/>
    <property type="match status" value="1"/>
</dbReference>
<dbReference type="Gene3D" id="1.25.40.10">
    <property type="entry name" value="Tetratricopeptide repeat domain"/>
    <property type="match status" value="3"/>
</dbReference>
<dbReference type="InterPro" id="IPR011990">
    <property type="entry name" value="TPR-like_helical_dom_sf"/>
</dbReference>
<dbReference type="Pfam" id="PF14559">
    <property type="entry name" value="TPR_19"/>
    <property type="match status" value="1"/>
</dbReference>
<feature type="region of interest" description="Disordered" evidence="4">
    <location>
        <begin position="553"/>
        <end position="592"/>
    </location>
</feature>
<feature type="repeat" description="TPR" evidence="3">
    <location>
        <begin position="376"/>
        <end position="409"/>
    </location>
</feature>
<protein>
    <submittedName>
        <fullName evidence="6">Tetratricopeptide repeat protein</fullName>
    </submittedName>
</protein>
<dbReference type="Pfam" id="PF13414">
    <property type="entry name" value="TPR_11"/>
    <property type="match status" value="1"/>
</dbReference>
<dbReference type="PROSITE" id="PS50005">
    <property type="entry name" value="TPR"/>
    <property type="match status" value="5"/>
</dbReference>
<dbReference type="Pfam" id="PF13174">
    <property type="entry name" value="TPR_6"/>
    <property type="match status" value="1"/>
</dbReference>
<feature type="repeat" description="TPR" evidence="3">
    <location>
        <begin position="202"/>
        <end position="235"/>
    </location>
</feature>
<evidence type="ECO:0000313" key="6">
    <source>
        <dbReference type="EMBL" id="MFC5413036.1"/>
    </source>
</evidence>
<reference evidence="7" key="1">
    <citation type="journal article" date="2019" name="Int. J. Syst. Evol. Microbiol.">
        <title>The Global Catalogue of Microorganisms (GCM) 10K type strain sequencing project: providing services to taxonomists for standard genome sequencing and annotation.</title>
        <authorList>
            <consortium name="The Broad Institute Genomics Platform"/>
            <consortium name="The Broad Institute Genome Sequencing Center for Infectious Disease"/>
            <person name="Wu L."/>
            <person name="Ma J."/>
        </authorList>
    </citation>
    <scope>NUCLEOTIDE SEQUENCE [LARGE SCALE GENOMIC DNA]</scope>
    <source>
        <strain evidence="7">CCUG 55250</strain>
    </source>
</reference>
<feature type="repeat" description="TPR" evidence="3">
    <location>
        <begin position="168"/>
        <end position="201"/>
    </location>
</feature>
<feature type="chain" id="PRO_5045614006" evidence="5">
    <location>
        <begin position="25"/>
        <end position="592"/>
    </location>
</feature>
<keyword evidence="1" id="KW-0677">Repeat</keyword>
<evidence type="ECO:0000256" key="1">
    <source>
        <dbReference type="ARBA" id="ARBA00022737"/>
    </source>
</evidence>
<evidence type="ECO:0000256" key="5">
    <source>
        <dbReference type="SAM" id="SignalP"/>
    </source>
</evidence>
<dbReference type="InterPro" id="IPR050498">
    <property type="entry name" value="Ycf3"/>
</dbReference>
<keyword evidence="2 3" id="KW-0802">TPR repeat</keyword>
<comment type="caution">
    <text evidence="6">The sequence shown here is derived from an EMBL/GenBank/DDBJ whole genome shotgun (WGS) entry which is preliminary data.</text>
</comment>
<dbReference type="SUPFAM" id="SSF48452">
    <property type="entry name" value="TPR-like"/>
    <property type="match status" value="2"/>
</dbReference>
<accession>A0ABW0IHV3</accession>
<dbReference type="Pfam" id="PF13181">
    <property type="entry name" value="TPR_8"/>
    <property type="match status" value="1"/>
</dbReference>
<evidence type="ECO:0000256" key="4">
    <source>
        <dbReference type="SAM" id="MobiDB-lite"/>
    </source>
</evidence>
<dbReference type="PANTHER" id="PTHR44858">
    <property type="entry name" value="TETRATRICOPEPTIDE REPEAT PROTEIN 6"/>
    <property type="match status" value="1"/>
</dbReference>
<evidence type="ECO:0000256" key="2">
    <source>
        <dbReference type="ARBA" id="ARBA00022803"/>
    </source>
</evidence>
<feature type="repeat" description="TPR" evidence="3">
    <location>
        <begin position="56"/>
        <end position="89"/>
    </location>
</feature>
<keyword evidence="5" id="KW-0732">Signal</keyword>
<dbReference type="InterPro" id="IPR019734">
    <property type="entry name" value="TPR_rpt"/>
</dbReference>
<feature type="compositionally biased region" description="Low complexity" evidence="4">
    <location>
        <begin position="571"/>
        <end position="581"/>
    </location>
</feature>
<evidence type="ECO:0000256" key="3">
    <source>
        <dbReference type="PROSITE-ProRule" id="PRU00339"/>
    </source>
</evidence>
<feature type="compositionally biased region" description="Basic residues" evidence="4">
    <location>
        <begin position="582"/>
        <end position="592"/>
    </location>
</feature>
<organism evidence="6 7">
    <name type="scientific">Larkinella bovis</name>
    <dbReference type="NCBI Taxonomy" id="683041"/>
    <lineage>
        <taxon>Bacteria</taxon>
        <taxon>Pseudomonadati</taxon>
        <taxon>Bacteroidota</taxon>
        <taxon>Cytophagia</taxon>
        <taxon>Cytophagales</taxon>
        <taxon>Spirosomataceae</taxon>
        <taxon>Larkinella</taxon>
    </lineage>
</organism>
<proteinExistence type="predicted"/>
<evidence type="ECO:0000313" key="7">
    <source>
        <dbReference type="Proteomes" id="UP001596106"/>
    </source>
</evidence>
<dbReference type="Proteomes" id="UP001596106">
    <property type="component" value="Unassembled WGS sequence"/>
</dbReference>
<keyword evidence="7" id="KW-1185">Reference proteome</keyword>
<dbReference type="EMBL" id="JBHSMA010000018">
    <property type="protein sequence ID" value="MFC5413036.1"/>
    <property type="molecule type" value="Genomic_DNA"/>
</dbReference>
<dbReference type="PROSITE" id="PS50293">
    <property type="entry name" value="TPR_REGION"/>
    <property type="match status" value="1"/>
</dbReference>
<name>A0ABW0IHV3_9BACT</name>
<feature type="repeat" description="TPR" evidence="3">
    <location>
        <begin position="524"/>
        <end position="557"/>
    </location>
</feature>
<dbReference type="RefSeq" id="WP_379851155.1">
    <property type="nucleotide sequence ID" value="NZ_JBHSMA010000018.1"/>
</dbReference>
<gene>
    <name evidence="6" type="ORF">ACFPMF_27170</name>
</gene>
<feature type="signal peptide" evidence="5">
    <location>
        <begin position="1"/>
        <end position="24"/>
    </location>
</feature>
<dbReference type="SMART" id="SM00028">
    <property type="entry name" value="TPR"/>
    <property type="match status" value="6"/>
</dbReference>
<sequence length="592" mass="64803">MNFNKKALFTVVAAGLFGSLQAVAQDAQSGVKDLEAGRYNKAIQTFEGLATSAPSADNFFYLGYAQLKAGNPDAAKQAFDKGVAADPKNQLNNVGLGAVALAKKDGATAKTLIDNALKETKNKNIDVLLRAGEAYTMFRKPEEGLNNPAEAIRILTIADERDKKNENAEIEMALGDAYTLKNDGGNAVSKYENALTIRPNNAEAKYKIGNTFLRAKNYQQAQKHYEEAIAADPDFAPTYEDLAEAFFGSRAYKNAAKNMDLYIQKSQTTNVDKLLRSAQFDFLAGDFNKAIQKLDQLEGKVKNPVIQRIRGWAYSGSGKYDEAIQALNTFIQTAPDKVIYDDYKYLGRAYAQLGTPEGDSLAIVNLEKAAPLDSTENLYREIGKTQYSAKKYDKAADAYKKAIAVDTAKATTNDYFQLGMSNYLLGSRVGRDSTMMMGGDTAAIRQAKEKFYAAADSAFLKVNQITPDWSPGYYFRASANYFSDTKGAMSTGAPVPLYEKYLEVSDKEIAADAAKKESNKRYMMTAYKFLSSYYANKNDAVKSKEYLTKAAELDPNDKDVQNALNPPAPQPAAKQQPAAKPAPKKPAGKATK</sequence>